<sequence length="117" mass="13281">MGDRTDGPRRLTQWLRQTGGGTSAKILNQASRLAQLTRTLERQLPTNLQGRWQLAKVEPGALVLVAESPAWAAQLRFAQHTLLETVEQALGFRPRTVQVRSNGYRPLQREKPRQKRT</sequence>
<dbReference type="RefSeq" id="WP_116301616.1">
    <property type="nucleotide sequence ID" value="NZ_NFZV01000005.1"/>
</dbReference>
<evidence type="ECO:0008006" key="3">
    <source>
        <dbReference type="Google" id="ProtNLM"/>
    </source>
</evidence>
<reference evidence="2" key="1">
    <citation type="submission" date="2017-05" db="EMBL/GenBank/DDBJ databases">
        <authorList>
            <person name="Sharma S."/>
            <person name="Sidhu C."/>
            <person name="Pinnaka A.K."/>
        </authorList>
    </citation>
    <scope>NUCLEOTIDE SEQUENCE [LARGE SCALE GENOMIC DNA]</scope>
    <source>
        <strain evidence="2">AK93</strain>
    </source>
</reference>
<accession>A0A3E0WY19</accession>
<dbReference type="Proteomes" id="UP000256763">
    <property type="component" value="Unassembled WGS sequence"/>
</dbReference>
<name>A0A3E0WY19_9GAMM</name>
<gene>
    <name evidence="1" type="ORF">CAL65_08250</name>
</gene>
<keyword evidence="2" id="KW-1185">Reference proteome</keyword>
<dbReference type="EMBL" id="NFZW01000006">
    <property type="protein sequence ID" value="RFA37904.1"/>
    <property type="molecule type" value="Genomic_DNA"/>
</dbReference>
<proteinExistence type="predicted"/>
<dbReference type="AlphaFoldDB" id="A0A3E0WY19"/>
<comment type="caution">
    <text evidence="1">The sequence shown here is derived from an EMBL/GenBank/DDBJ whole genome shotgun (WGS) entry which is preliminary data.</text>
</comment>
<evidence type="ECO:0000313" key="1">
    <source>
        <dbReference type="EMBL" id="RFA37904.1"/>
    </source>
</evidence>
<dbReference type="InterPro" id="IPR007922">
    <property type="entry name" value="DciA-like"/>
</dbReference>
<protein>
    <recommendedName>
        <fullName evidence="3">DUF721 domain-containing protein</fullName>
    </recommendedName>
</protein>
<dbReference type="OrthoDB" id="5797390at2"/>
<evidence type="ECO:0000313" key="2">
    <source>
        <dbReference type="Proteomes" id="UP000256763"/>
    </source>
</evidence>
<organism evidence="1 2">
    <name type="scientific">Alkalilimnicola ehrlichii</name>
    <dbReference type="NCBI Taxonomy" id="351052"/>
    <lineage>
        <taxon>Bacteria</taxon>
        <taxon>Pseudomonadati</taxon>
        <taxon>Pseudomonadota</taxon>
        <taxon>Gammaproteobacteria</taxon>
        <taxon>Chromatiales</taxon>
        <taxon>Ectothiorhodospiraceae</taxon>
        <taxon>Alkalilimnicola</taxon>
    </lineage>
</organism>
<dbReference type="Pfam" id="PF05258">
    <property type="entry name" value="DciA"/>
    <property type="match status" value="1"/>
</dbReference>